<feature type="chain" id="PRO_5005539814" description="Peptidase S1 domain-containing protein" evidence="9">
    <location>
        <begin position="22"/>
        <end position="391"/>
    </location>
</feature>
<dbReference type="GO" id="GO:0005576">
    <property type="term" value="C:extracellular region"/>
    <property type="evidence" value="ECO:0007669"/>
    <property type="project" value="InterPro"/>
</dbReference>
<evidence type="ECO:0000256" key="4">
    <source>
        <dbReference type="ARBA" id="ARBA00022825"/>
    </source>
</evidence>
<evidence type="ECO:0000313" key="12">
    <source>
        <dbReference type="EMBL" id="KNC97026.1"/>
    </source>
</evidence>
<feature type="domain" description="Peptidase S1" evidence="10">
    <location>
        <begin position="260"/>
        <end position="376"/>
    </location>
</feature>
<evidence type="ECO:0000256" key="2">
    <source>
        <dbReference type="ARBA" id="ARBA00022729"/>
    </source>
</evidence>
<dbReference type="InterPro" id="IPR033116">
    <property type="entry name" value="TRYPSIN_SER"/>
</dbReference>
<dbReference type="Gene3D" id="2.40.10.10">
    <property type="entry name" value="Trypsin-like serine proteases"/>
    <property type="match status" value="2"/>
</dbReference>
<dbReference type="OrthoDB" id="3762657at2759"/>
<feature type="domain" description="Peptidase S1A alpha-lytic prodomain" evidence="11">
    <location>
        <begin position="112"/>
        <end position="150"/>
    </location>
</feature>
<dbReference type="GeneID" id="27690640"/>
<dbReference type="InterPro" id="IPR043504">
    <property type="entry name" value="Peptidase_S1_PA_chymotrypsin"/>
</dbReference>
<dbReference type="InterPro" id="IPR001316">
    <property type="entry name" value="Pept_S1A_streptogrisin"/>
</dbReference>
<evidence type="ECO:0000256" key="1">
    <source>
        <dbReference type="ARBA" id="ARBA00022670"/>
    </source>
</evidence>
<organism evidence="12 13">
    <name type="scientific">Spizellomyces punctatus (strain DAOM BR117)</name>
    <dbReference type="NCBI Taxonomy" id="645134"/>
    <lineage>
        <taxon>Eukaryota</taxon>
        <taxon>Fungi</taxon>
        <taxon>Fungi incertae sedis</taxon>
        <taxon>Chytridiomycota</taxon>
        <taxon>Chytridiomycota incertae sedis</taxon>
        <taxon>Chytridiomycetes</taxon>
        <taxon>Spizellomycetales</taxon>
        <taxon>Spizellomycetaceae</taxon>
        <taxon>Spizellomyces</taxon>
    </lineage>
</organism>
<feature type="disulfide bond" evidence="8">
    <location>
        <begin position="204"/>
        <end position="225"/>
    </location>
</feature>
<feature type="disulfide bond" evidence="8">
    <location>
        <begin position="331"/>
        <end position="367"/>
    </location>
</feature>
<keyword evidence="6 8" id="KW-1015">Disulfide bond</keyword>
<evidence type="ECO:0000256" key="8">
    <source>
        <dbReference type="PIRSR" id="PIRSR001134-2"/>
    </source>
</evidence>
<evidence type="ECO:0000256" key="5">
    <source>
        <dbReference type="ARBA" id="ARBA00023145"/>
    </source>
</evidence>
<dbReference type="Proteomes" id="UP000053201">
    <property type="component" value="Unassembled WGS sequence"/>
</dbReference>
<accession>A0A0L0H7X2</accession>
<dbReference type="InterPro" id="IPR004236">
    <property type="entry name" value="Pept_S1_alpha_lytic"/>
</dbReference>
<dbReference type="PIRSF" id="PIRSF001134">
    <property type="entry name" value="Streptogrisin"/>
    <property type="match status" value="1"/>
</dbReference>
<dbReference type="RefSeq" id="XP_016605066.1">
    <property type="nucleotide sequence ID" value="XM_016755589.1"/>
</dbReference>
<keyword evidence="4" id="KW-0720">Serine protease</keyword>
<dbReference type="InParanoid" id="A0A0L0H7X2"/>
<name>A0A0L0H7X2_SPIPD</name>
<proteinExistence type="predicted"/>
<protein>
    <recommendedName>
        <fullName evidence="14">Peptidase S1 domain-containing protein</fullName>
    </recommendedName>
</protein>
<feature type="signal peptide" evidence="9">
    <location>
        <begin position="1"/>
        <end position="21"/>
    </location>
</feature>
<dbReference type="PROSITE" id="PS00134">
    <property type="entry name" value="TRYPSIN_HIS"/>
    <property type="match status" value="1"/>
</dbReference>
<dbReference type="PRINTS" id="PR00861">
    <property type="entry name" value="ALYTICPTASE"/>
</dbReference>
<keyword evidence="13" id="KW-1185">Reference proteome</keyword>
<dbReference type="VEuPathDB" id="FungiDB:SPPG_07426"/>
<keyword evidence="3" id="KW-0378">Hydrolase</keyword>
<keyword evidence="2 9" id="KW-0732">Signal</keyword>
<sequence>MNAANAFLTLTSALLICSAIAAPNPHPVHAEIIASIAEAEQVDHHHAGFLFKREQYLSTKATLLSSQSNSTVDGGHWIDRRNGKLIVAIKSEHRHRRDLSTDPDIEHRFVARSTSDLEDLKSQVDAAAQKHQPTGVTWYVDVPANNIAVSIWDIKRNNTNTDVFINEVSGLGPGINLIHGSPEIKPRFGILDGEELTSANFMSCSMGWWVKDGSGADLLMSAGHCLKSGGHNWFRNALLIGGNTKNNFGPMDWGIIHVDDIAAPRPTTQITLHNGKTLKISGYGRAPIGATVCKSGTTTKYTCGPVKAYDATANYQSAGVQVKGMTLADVCTRPGDSGGPLFQPDPNRPTTHAIAQGIVSGGPTEGCANSIYQPIDTALTDSQTILITSTD</sequence>
<keyword evidence="1" id="KW-0645">Protease</keyword>
<dbReference type="InterPro" id="IPR018114">
    <property type="entry name" value="TRYPSIN_HIS"/>
</dbReference>
<dbReference type="eggNOG" id="ENOG502S8GA">
    <property type="taxonomic scope" value="Eukaryota"/>
</dbReference>
<evidence type="ECO:0000259" key="10">
    <source>
        <dbReference type="Pfam" id="PF00089"/>
    </source>
</evidence>
<dbReference type="GO" id="GO:0006508">
    <property type="term" value="P:proteolysis"/>
    <property type="evidence" value="ECO:0007669"/>
    <property type="project" value="UniProtKB-KW"/>
</dbReference>
<reference evidence="12 13" key="1">
    <citation type="submission" date="2009-08" db="EMBL/GenBank/DDBJ databases">
        <title>The Genome Sequence of Spizellomyces punctatus strain DAOM BR117.</title>
        <authorList>
            <consortium name="The Broad Institute Genome Sequencing Platform"/>
            <person name="Russ C."/>
            <person name="Cuomo C."/>
            <person name="Shea T."/>
            <person name="Young S.K."/>
            <person name="Zeng Q."/>
            <person name="Koehrsen M."/>
            <person name="Haas B."/>
            <person name="Borodovsky M."/>
            <person name="Guigo R."/>
            <person name="Alvarado L."/>
            <person name="Berlin A."/>
            <person name="Bochicchio J."/>
            <person name="Borenstein D."/>
            <person name="Chapman S."/>
            <person name="Chen Z."/>
            <person name="Engels R."/>
            <person name="Freedman E."/>
            <person name="Gellesch M."/>
            <person name="Goldberg J."/>
            <person name="Griggs A."/>
            <person name="Gujja S."/>
            <person name="Heiman D."/>
            <person name="Hepburn T."/>
            <person name="Howarth C."/>
            <person name="Jen D."/>
            <person name="Larson L."/>
            <person name="Lewis B."/>
            <person name="Mehta T."/>
            <person name="Park D."/>
            <person name="Pearson M."/>
            <person name="Roberts A."/>
            <person name="Saif S."/>
            <person name="Shenoy N."/>
            <person name="Sisk P."/>
            <person name="Stolte C."/>
            <person name="Sykes S."/>
            <person name="Thomson T."/>
            <person name="Walk T."/>
            <person name="White J."/>
            <person name="Yandava C."/>
            <person name="Burger G."/>
            <person name="Gray M.W."/>
            <person name="Holland P.W.H."/>
            <person name="King N."/>
            <person name="Lang F.B.F."/>
            <person name="Roger A.J."/>
            <person name="Ruiz-Trillo I."/>
            <person name="Lander E."/>
            <person name="Nusbaum C."/>
        </authorList>
    </citation>
    <scope>NUCLEOTIDE SEQUENCE [LARGE SCALE GENOMIC DNA]</scope>
    <source>
        <strain evidence="12 13">DAOM BR117</strain>
    </source>
</reference>
<dbReference type="GO" id="GO:0004252">
    <property type="term" value="F:serine-type endopeptidase activity"/>
    <property type="evidence" value="ECO:0007669"/>
    <property type="project" value="InterPro"/>
</dbReference>
<feature type="active site" description="Charge relay system" evidence="7">
    <location>
        <position position="337"/>
    </location>
</feature>
<dbReference type="SUPFAM" id="SSF50494">
    <property type="entry name" value="Trypsin-like serine proteases"/>
    <property type="match status" value="1"/>
</dbReference>
<feature type="active site" description="Charge relay system" evidence="7">
    <location>
        <position position="252"/>
    </location>
</feature>
<feature type="disulfide bond" evidence="8">
    <location>
        <begin position="293"/>
        <end position="303"/>
    </location>
</feature>
<keyword evidence="5" id="KW-0865">Zymogen</keyword>
<dbReference type="Pfam" id="PF02983">
    <property type="entry name" value="Pro_Al_protease"/>
    <property type="match status" value="1"/>
</dbReference>
<dbReference type="AlphaFoldDB" id="A0A0L0H7X2"/>
<dbReference type="Pfam" id="PF00089">
    <property type="entry name" value="Trypsin"/>
    <property type="match status" value="1"/>
</dbReference>
<evidence type="ECO:0008006" key="14">
    <source>
        <dbReference type="Google" id="ProtNLM"/>
    </source>
</evidence>
<dbReference type="CDD" id="cd21112">
    <property type="entry name" value="alphaLP-like"/>
    <property type="match status" value="1"/>
</dbReference>
<dbReference type="OMA" id="EAYYINN"/>
<evidence type="ECO:0000256" key="3">
    <source>
        <dbReference type="ARBA" id="ARBA00022801"/>
    </source>
</evidence>
<dbReference type="PROSITE" id="PS00135">
    <property type="entry name" value="TRYPSIN_SER"/>
    <property type="match status" value="1"/>
</dbReference>
<dbReference type="EMBL" id="KQ257465">
    <property type="protein sequence ID" value="KNC97026.1"/>
    <property type="molecule type" value="Genomic_DNA"/>
</dbReference>
<evidence type="ECO:0000313" key="13">
    <source>
        <dbReference type="Proteomes" id="UP000053201"/>
    </source>
</evidence>
<feature type="active site" description="Charge relay system" evidence="7">
    <location>
        <position position="224"/>
    </location>
</feature>
<dbReference type="InterPro" id="IPR009003">
    <property type="entry name" value="Peptidase_S1_PA"/>
</dbReference>
<evidence type="ECO:0000256" key="7">
    <source>
        <dbReference type="PIRSR" id="PIRSR001134-1"/>
    </source>
</evidence>
<evidence type="ECO:0000259" key="11">
    <source>
        <dbReference type="Pfam" id="PF02983"/>
    </source>
</evidence>
<evidence type="ECO:0000256" key="9">
    <source>
        <dbReference type="SAM" id="SignalP"/>
    </source>
</evidence>
<gene>
    <name evidence="12" type="ORF">SPPG_07426</name>
</gene>
<evidence type="ECO:0000256" key="6">
    <source>
        <dbReference type="ARBA" id="ARBA00023157"/>
    </source>
</evidence>
<dbReference type="InterPro" id="IPR001254">
    <property type="entry name" value="Trypsin_dom"/>
</dbReference>